<dbReference type="PANTHER" id="PTHR12121:SF34">
    <property type="entry name" value="PROTEIN ANGEL"/>
    <property type="match status" value="1"/>
</dbReference>
<dbReference type="PANTHER" id="PTHR12121">
    <property type="entry name" value="CARBON CATABOLITE REPRESSOR PROTEIN 4"/>
    <property type="match status" value="1"/>
</dbReference>
<dbReference type="SUPFAM" id="SSF56219">
    <property type="entry name" value="DNase I-like"/>
    <property type="match status" value="1"/>
</dbReference>
<dbReference type="Gene3D" id="3.60.10.10">
    <property type="entry name" value="Endonuclease/exonuclease/phosphatase"/>
    <property type="match status" value="1"/>
</dbReference>
<dbReference type="OrthoDB" id="10253982at2759"/>
<feature type="compositionally biased region" description="Low complexity" evidence="1">
    <location>
        <begin position="1"/>
        <end position="15"/>
    </location>
</feature>
<dbReference type="InterPro" id="IPR036691">
    <property type="entry name" value="Endo/exonu/phosph_ase_sf"/>
</dbReference>
<gene>
    <name evidence="2" type="ORF">ANCDUO_02658</name>
</gene>
<reference evidence="2 3" key="1">
    <citation type="submission" date="2013-12" db="EMBL/GenBank/DDBJ databases">
        <title>Draft genome of the parsitic nematode Ancylostoma duodenale.</title>
        <authorList>
            <person name="Mitreva M."/>
        </authorList>
    </citation>
    <scope>NUCLEOTIDE SEQUENCE [LARGE SCALE GENOMIC DNA]</scope>
    <source>
        <strain evidence="2 3">Zhejiang</strain>
    </source>
</reference>
<dbReference type="Proteomes" id="UP000054047">
    <property type="component" value="Unassembled WGS sequence"/>
</dbReference>
<feature type="region of interest" description="Disordered" evidence="1">
    <location>
        <begin position="1"/>
        <end position="29"/>
    </location>
</feature>
<keyword evidence="3" id="KW-1185">Reference proteome</keyword>
<feature type="region of interest" description="Disordered" evidence="1">
    <location>
        <begin position="139"/>
        <end position="158"/>
    </location>
</feature>
<dbReference type="InterPro" id="IPR050410">
    <property type="entry name" value="CCR4/nocturin_mRNA_transcr"/>
</dbReference>
<accession>A0A0C2DVV8</accession>
<evidence type="ECO:0008006" key="4">
    <source>
        <dbReference type="Google" id="ProtNLM"/>
    </source>
</evidence>
<evidence type="ECO:0000256" key="1">
    <source>
        <dbReference type="SAM" id="MobiDB-lite"/>
    </source>
</evidence>
<dbReference type="GO" id="GO:0000175">
    <property type="term" value="F:3'-5'-RNA exonuclease activity"/>
    <property type="evidence" value="ECO:0007669"/>
    <property type="project" value="TreeGrafter"/>
</dbReference>
<proteinExistence type="predicted"/>
<organism evidence="2 3">
    <name type="scientific">Ancylostoma duodenale</name>
    <dbReference type="NCBI Taxonomy" id="51022"/>
    <lineage>
        <taxon>Eukaryota</taxon>
        <taxon>Metazoa</taxon>
        <taxon>Ecdysozoa</taxon>
        <taxon>Nematoda</taxon>
        <taxon>Chromadorea</taxon>
        <taxon>Rhabditida</taxon>
        <taxon>Rhabditina</taxon>
        <taxon>Rhabditomorpha</taxon>
        <taxon>Strongyloidea</taxon>
        <taxon>Ancylostomatidae</taxon>
        <taxon>Ancylostomatinae</taxon>
        <taxon>Ancylostoma</taxon>
    </lineage>
</organism>
<dbReference type="AlphaFoldDB" id="A0A0C2DVV8"/>
<name>A0A0C2DVV8_9BILA</name>
<dbReference type="EMBL" id="KN726871">
    <property type="protein sequence ID" value="KIH67012.1"/>
    <property type="molecule type" value="Genomic_DNA"/>
</dbReference>
<evidence type="ECO:0000313" key="2">
    <source>
        <dbReference type="EMBL" id="KIH67012.1"/>
    </source>
</evidence>
<sequence>MHSPVQPSSSQTSVPLILPKTKTRPAEESSSINIFRMILDEDHRARQEQPVVDLEAEAYSGGNAKSITESPVAKKRKLQSTATLPSLWSEYQKARRFFLVITADPPPAPPCMEKVIDLTVEEDVTVAKASTLRDVLDDLTSASPPEEGEIIGSSDDADTGESCVIDLTCEEDLQLTLRSQEEGDVIDLTVGNDISDSDSEIVCMEDLTVVDEEEITIIQCDDVIKSQKKSKKRRSMRSVCTGIGRKPSNDDALSKSTKELTGVTPRYWEKFTVLKTSPCPVIINGDFNIEPLSYVYTYISESSVYLRGLPRNELSGQGERGGPCVKAENILPSASNVERDSMFIDKKAPRTVADDYFTHPLRLASVYHHFRDDGKKEVSTYHKEVANPDFIFYSIDKKKMMDSVTQVYELPELRLLRRLGLPDHETLRNTLGPWPNPYVPSDHIPLVADFVLSKSKQK</sequence>
<protein>
    <recommendedName>
        <fullName evidence="4">Endonuclease/exonuclease/phosphatase domain-containing protein</fullName>
    </recommendedName>
</protein>
<evidence type="ECO:0000313" key="3">
    <source>
        <dbReference type="Proteomes" id="UP000054047"/>
    </source>
</evidence>